<evidence type="ECO:0000313" key="2">
    <source>
        <dbReference type="Proteomes" id="UP000712281"/>
    </source>
</evidence>
<proteinExistence type="predicted"/>
<reference evidence="1" key="1">
    <citation type="submission" date="2019-12" db="EMBL/GenBank/DDBJ databases">
        <title>Genome sequencing and annotation of Brassica cretica.</title>
        <authorList>
            <person name="Studholme D.J."/>
            <person name="Sarris P.F."/>
        </authorList>
    </citation>
    <scope>NUCLEOTIDE SEQUENCE</scope>
    <source>
        <strain evidence="1">PFS-001/15</strain>
        <tissue evidence="1">Leaf</tissue>
    </source>
</reference>
<sequence length="82" mass="9245">MNDAYLVETERENLSLSLSNTKQTITPFSRLTMRPPPPSAKLLETELVCVGELERKEADTRSSVLLWSFVASKKTMNQCRGV</sequence>
<dbReference type="Proteomes" id="UP000712281">
    <property type="component" value="Unassembled WGS sequence"/>
</dbReference>
<comment type="caution">
    <text evidence="1">The sequence shown here is derived from an EMBL/GenBank/DDBJ whole genome shotgun (WGS) entry which is preliminary data.</text>
</comment>
<accession>A0A8S9L2M6</accession>
<name>A0A8S9L2M6_BRACR</name>
<dbReference type="AlphaFoldDB" id="A0A8S9L2M6"/>
<dbReference type="EMBL" id="QGKW02000717">
    <property type="protein sequence ID" value="KAF2599813.1"/>
    <property type="molecule type" value="Genomic_DNA"/>
</dbReference>
<evidence type="ECO:0000313" key="1">
    <source>
        <dbReference type="EMBL" id="KAF2599813.1"/>
    </source>
</evidence>
<protein>
    <submittedName>
        <fullName evidence="1">Uncharacterized protein</fullName>
    </submittedName>
</protein>
<organism evidence="1 2">
    <name type="scientific">Brassica cretica</name>
    <name type="common">Mustard</name>
    <dbReference type="NCBI Taxonomy" id="69181"/>
    <lineage>
        <taxon>Eukaryota</taxon>
        <taxon>Viridiplantae</taxon>
        <taxon>Streptophyta</taxon>
        <taxon>Embryophyta</taxon>
        <taxon>Tracheophyta</taxon>
        <taxon>Spermatophyta</taxon>
        <taxon>Magnoliopsida</taxon>
        <taxon>eudicotyledons</taxon>
        <taxon>Gunneridae</taxon>
        <taxon>Pentapetalae</taxon>
        <taxon>rosids</taxon>
        <taxon>malvids</taxon>
        <taxon>Brassicales</taxon>
        <taxon>Brassicaceae</taxon>
        <taxon>Brassiceae</taxon>
        <taxon>Brassica</taxon>
    </lineage>
</organism>
<gene>
    <name evidence="1" type="ORF">F2Q68_00008419</name>
</gene>